<proteinExistence type="predicted"/>
<comment type="caution">
    <text evidence="2">The sequence shown here is derived from an EMBL/GenBank/DDBJ whole genome shotgun (WGS) entry which is preliminary data.</text>
</comment>
<feature type="domain" description="SGNH hydrolase-type esterase" evidence="1">
    <location>
        <begin position="102"/>
        <end position="255"/>
    </location>
</feature>
<gene>
    <name evidence="2" type="ORF">GCM10008905_29040</name>
</gene>
<dbReference type="Pfam" id="PF13472">
    <property type="entry name" value="Lipase_GDSL_2"/>
    <property type="match status" value="1"/>
</dbReference>
<name>A0ABN1J5N9_9CLOT</name>
<accession>A0ABN1J5N9</accession>
<sequence>MKKSKKILRKKLIKKLIKLSVLITIGFVVFIPLNSLISAKRLDKSSLTVTSTNTGLDTNTSTDENKNIDINAKTEEKQYKEEVKVNKNINIDNKTFFKDSLFFGDSITEGLYFYEFLDENHVIFKKGLTALKAQKEANKITLLDPKNVFIFLGNNDLVDEKLTSDAFVVDYFQLVETIKENLPQAKIHILSILPVTKAAEEKRPSFSNKRIYEFNLALEDMAKKEGITFINTQPILKNGSELHEPDGIHFKAPFYEQLLNYVKDYIIENENL</sequence>
<evidence type="ECO:0000313" key="2">
    <source>
        <dbReference type="EMBL" id="GAA0729262.1"/>
    </source>
</evidence>
<dbReference type="InterPro" id="IPR036514">
    <property type="entry name" value="SGNH_hydro_sf"/>
</dbReference>
<dbReference type="SUPFAM" id="SSF52266">
    <property type="entry name" value="SGNH hydrolase"/>
    <property type="match status" value="1"/>
</dbReference>
<evidence type="ECO:0000313" key="3">
    <source>
        <dbReference type="Proteomes" id="UP001500339"/>
    </source>
</evidence>
<organism evidence="2 3">
    <name type="scientific">Clostridium malenominatum</name>
    <dbReference type="NCBI Taxonomy" id="1539"/>
    <lineage>
        <taxon>Bacteria</taxon>
        <taxon>Bacillati</taxon>
        <taxon>Bacillota</taxon>
        <taxon>Clostridia</taxon>
        <taxon>Eubacteriales</taxon>
        <taxon>Clostridiaceae</taxon>
        <taxon>Clostridium</taxon>
    </lineage>
</organism>
<dbReference type="EMBL" id="BAAACF010000006">
    <property type="protein sequence ID" value="GAA0729262.1"/>
    <property type="molecule type" value="Genomic_DNA"/>
</dbReference>
<dbReference type="Gene3D" id="3.40.50.1110">
    <property type="entry name" value="SGNH hydrolase"/>
    <property type="match status" value="1"/>
</dbReference>
<dbReference type="Proteomes" id="UP001500339">
    <property type="component" value="Unassembled WGS sequence"/>
</dbReference>
<keyword evidence="3" id="KW-1185">Reference proteome</keyword>
<reference evidence="2 3" key="1">
    <citation type="journal article" date="2019" name="Int. J. Syst. Evol. Microbiol.">
        <title>The Global Catalogue of Microorganisms (GCM) 10K type strain sequencing project: providing services to taxonomists for standard genome sequencing and annotation.</title>
        <authorList>
            <consortium name="The Broad Institute Genomics Platform"/>
            <consortium name="The Broad Institute Genome Sequencing Center for Infectious Disease"/>
            <person name="Wu L."/>
            <person name="Ma J."/>
        </authorList>
    </citation>
    <scope>NUCLEOTIDE SEQUENCE [LARGE SCALE GENOMIC DNA]</scope>
    <source>
        <strain evidence="2 3">JCM 1405</strain>
    </source>
</reference>
<protein>
    <recommendedName>
        <fullName evidence="1">SGNH hydrolase-type esterase domain-containing protein</fullName>
    </recommendedName>
</protein>
<evidence type="ECO:0000259" key="1">
    <source>
        <dbReference type="Pfam" id="PF13472"/>
    </source>
</evidence>
<dbReference type="RefSeq" id="WP_343770826.1">
    <property type="nucleotide sequence ID" value="NZ_BAAACF010000006.1"/>
</dbReference>
<dbReference type="InterPro" id="IPR013830">
    <property type="entry name" value="SGNH_hydro"/>
</dbReference>